<evidence type="ECO:0000256" key="10">
    <source>
        <dbReference type="PIRSR" id="PIRSR600101-2"/>
    </source>
</evidence>
<evidence type="ECO:0000256" key="8">
    <source>
        <dbReference type="ARBA" id="ARBA00047417"/>
    </source>
</evidence>
<reference evidence="13 14" key="1">
    <citation type="submission" date="2022-12" db="EMBL/GenBank/DDBJ databases">
        <title>Dasania phycosphaerae sp. nov., isolated from particulate material of the south coast of Korea.</title>
        <authorList>
            <person name="Jiang Y."/>
        </authorList>
    </citation>
    <scope>NUCLEOTIDE SEQUENCE [LARGE SCALE GENOMIC DNA]</scope>
    <source>
        <strain evidence="13 14">GY-19</strain>
    </source>
</reference>
<comment type="PTM">
    <text evidence="11">Cleaved by autocatalysis into a large and a small subunit.</text>
</comment>
<evidence type="ECO:0000256" key="6">
    <source>
        <dbReference type="ARBA" id="ARBA00023145"/>
    </source>
</evidence>
<feature type="binding site" evidence="10">
    <location>
        <begin position="395"/>
        <end position="397"/>
    </location>
    <ligand>
        <name>L-glutamate</name>
        <dbReference type="ChEBI" id="CHEBI:29985"/>
    </ligand>
</feature>
<sequence>MTLLIKTLKPVLAAIALSTAMLAQAGGYSALTEQGDGAVATVNALATQAGINALAKGGNAVDAAVAAALTLGVVDSHNSGIGGGLFAVVHWADGRVEAIDGREMAPAAAHRDMYLRNGKVDGDLSVTGPLAIGVPGSIAVFEYLLKKGGKLSYADALLPAADLAEQGFAIDNIYARRLKGMQQKISQFPASAKVLLDANGQAWPVGHKLVQKDLAATYRAIAKEGAAHFYQGDFAKKTAAWMKANGGLITEQDMANYQLKLREPVVSQYRDYTVVGFPPPSSGGVHVAQILNILEHFDLTALPATERYHVVAEAMKLAFADRAYWLGDPDYVKVPKGLIDPSYAQGLAKSISLNKVLTVASHGTPPRAEYDLFGKHTTHIATADKAGNWVAITTTVNTDFGSKVIIPGTGVVMNNQMDDFSAQPGVPNIYGLVGTEANSIQPGKRPLSSMSPTIVLKGGKPVMTIGAAGGPTIITQVVQGLINHLDLQEPLHEAIAMPRIHHQWKPNNLYVEKTMPPAIRSGLEAKGHATKTLWPYGSTQAIVVDSQGQFSSVAEPRLKERNKVQ</sequence>
<dbReference type="EC" id="3.4.19.13" evidence="11"/>
<dbReference type="SUPFAM" id="SSF56235">
    <property type="entry name" value="N-terminal nucleophile aminohydrolases (Ntn hydrolases)"/>
    <property type="match status" value="1"/>
</dbReference>
<evidence type="ECO:0000256" key="4">
    <source>
        <dbReference type="ARBA" id="ARBA00022679"/>
    </source>
</evidence>
<keyword evidence="6 11" id="KW-0865">Zymogen</keyword>
<feature type="binding site" evidence="10">
    <location>
        <begin position="448"/>
        <end position="449"/>
    </location>
    <ligand>
        <name>L-glutamate</name>
        <dbReference type="ChEBI" id="CHEBI:29985"/>
    </ligand>
</feature>
<dbReference type="Proteomes" id="UP001069090">
    <property type="component" value="Unassembled WGS sequence"/>
</dbReference>
<keyword evidence="12" id="KW-0732">Signal</keyword>
<dbReference type="GO" id="GO:0006751">
    <property type="term" value="P:glutathione catabolic process"/>
    <property type="evidence" value="ECO:0007669"/>
    <property type="project" value="UniProtKB-UniRule"/>
</dbReference>
<accession>A0A9J6RM46</accession>
<feature type="binding site" evidence="10">
    <location>
        <position position="470"/>
    </location>
    <ligand>
        <name>L-glutamate</name>
        <dbReference type="ChEBI" id="CHEBI:29985"/>
    </ligand>
</feature>
<dbReference type="Gene3D" id="1.10.246.130">
    <property type="match status" value="1"/>
</dbReference>
<evidence type="ECO:0000313" key="13">
    <source>
        <dbReference type="EMBL" id="MCZ0865450.1"/>
    </source>
</evidence>
<feature type="chain" id="PRO_5039946073" description="Glutathione hydrolase proenzyme" evidence="12">
    <location>
        <begin position="26"/>
        <end position="565"/>
    </location>
</feature>
<dbReference type="PANTHER" id="PTHR43199">
    <property type="entry name" value="GLUTATHIONE HYDROLASE"/>
    <property type="match status" value="1"/>
</dbReference>
<dbReference type="InterPro" id="IPR043137">
    <property type="entry name" value="GGT_ssub_C"/>
</dbReference>
<keyword evidence="5 11" id="KW-0378">Hydrolase</keyword>
<dbReference type="EMBL" id="JAPTGG010000007">
    <property type="protein sequence ID" value="MCZ0865450.1"/>
    <property type="molecule type" value="Genomic_DNA"/>
</dbReference>
<keyword evidence="11" id="KW-0317">Glutathione biosynthesis</keyword>
<keyword evidence="7 11" id="KW-0012">Acyltransferase</keyword>
<dbReference type="Pfam" id="PF01019">
    <property type="entry name" value="G_glu_transpept"/>
    <property type="match status" value="1"/>
</dbReference>
<feature type="binding site" evidence="10">
    <location>
        <position position="419"/>
    </location>
    <ligand>
        <name>L-glutamate</name>
        <dbReference type="ChEBI" id="CHEBI:29985"/>
    </ligand>
</feature>
<dbReference type="NCBIfam" id="TIGR00066">
    <property type="entry name" value="g_glut_trans"/>
    <property type="match status" value="1"/>
</dbReference>
<dbReference type="InterPro" id="IPR029055">
    <property type="entry name" value="Ntn_hydrolases_N"/>
</dbReference>
<evidence type="ECO:0000256" key="5">
    <source>
        <dbReference type="ARBA" id="ARBA00022801"/>
    </source>
</evidence>
<comment type="catalytic activity">
    <reaction evidence="2 11">
        <text>glutathione + H2O = L-cysteinylglycine + L-glutamate</text>
        <dbReference type="Rhea" id="RHEA:28807"/>
        <dbReference type="ChEBI" id="CHEBI:15377"/>
        <dbReference type="ChEBI" id="CHEBI:29985"/>
        <dbReference type="ChEBI" id="CHEBI:57925"/>
        <dbReference type="ChEBI" id="CHEBI:61694"/>
        <dbReference type="EC" id="3.4.19.13"/>
    </reaction>
</comment>
<dbReference type="PRINTS" id="PR01210">
    <property type="entry name" value="GGTRANSPTASE"/>
</dbReference>
<proteinExistence type="inferred from homology"/>
<comment type="catalytic activity">
    <reaction evidence="8 11">
        <text>an N-terminal (5-L-glutamyl)-[peptide] + an alpha-amino acid = 5-L-glutamyl amino acid + an N-terminal L-alpha-aminoacyl-[peptide]</text>
        <dbReference type="Rhea" id="RHEA:23904"/>
        <dbReference type="Rhea" id="RHEA-COMP:9780"/>
        <dbReference type="Rhea" id="RHEA-COMP:9795"/>
        <dbReference type="ChEBI" id="CHEBI:77644"/>
        <dbReference type="ChEBI" id="CHEBI:78597"/>
        <dbReference type="ChEBI" id="CHEBI:78599"/>
        <dbReference type="ChEBI" id="CHEBI:78608"/>
        <dbReference type="EC" id="2.3.2.2"/>
    </reaction>
</comment>
<dbReference type="InterPro" id="IPR051792">
    <property type="entry name" value="GGT_bact"/>
</dbReference>
<evidence type="ECO:0000256" key="11">
    <source>
        <dbReference type="RuleBase" id="RU368036"/>
    </source>
</evidence>
<evidence type="ECO:0000256" key="9">
    <source>
        <dbReference type="PIRSR" id="PIRSR600101-1"/>
    </source>
</evidence>
<dbReference type="RefSeq" id="WP_258331598.1">
    <property type="nucleotide sequence ID" value="NZ_JAPTGG010000007.1"/>
</dbReference>
<keyword evidence="4 11" id="KW-0808">Transferase</keyword>
<comment type="catalytic activity">
    <reaction evidence="1 11">
        <text>an S-substituted glutathione + H2O = an S-substituted L-cysteinylglycine + L-glutamate</text>
        <dbReference type="Rhea" id="RHEA:59468"/>
        <dbReference type="ChEBI" id="CHEBI:15377"/>
        <dbReference type="ChEBI" id="CHEBI:29985"/>
        <dbReference type="ChEBI" id="CHEBI:90779"/>
        <dbReference type="ChEBI" id="CHEBI:143103"/>
        <dbReference type="EC" id="3.4.19.13"/>
    </reaction>
</comment>
<dbReference type="InterPro" id="IPR043138">
    <property type="entry name" value="GGT_lsub"/>
</dbReference>
<comment type="pathway">
    <text evidence="11">Sulfur metabolism; glutathione metabolism.</text>
</comment>
<dbReference type="AlphaFoldDB" id="A0A9J6RM46"/>
<gene>
    <name evidence="13" type="primary">ggt</name>
    <name evidence="13" type="ORF">O0V09_09570</name>
</gene>
<keyword evidence="14" id="KW-1185">Reference proteome</keyword>
<evidence type="ECO:0000256" key="2">
    <source>
        <dbReference type="ARBA" id="ARBA00001089"/>
    </source>
</evidence>
<comment type="similarity">
    <text evidence="3 11">Belongs to the gamma-glutamyltransferase family.</text>
</comment>
<evidence type="ECO:0000256" key="7">
    <source>
        <dbReference type="ARBA" id="ARBA00023315"/>
    </source>
</evidence>
<evidence type="ECO:0000256" key="12">
    <source>
        <dbReference type="SAM" id="SignalP"/>
    </source>
</evidence>
<dbReference type="GO" id="GO:0036374">
    <property type="term" value="F:glutathione hydrolase activity"/>
    <property type="evidence" value="ECO:0007669"/>
    <property type="project" value="UniProtKB-UniRule"/>
</dbReference>
<name>A0A9J6RM46_9GAMM</name>
<evidence type="ECO:0000256" key="1">
    <source>
        <dbReference type="ARBA" id="ARBA00001049"/>
    </source>
</evidence>
<comment type="subunit">
    <text evidence="11">This enzyme consists of two polypeptide chains, which are synthesized in precursor form from a single polypeptide.</text>
</comment>
<dbReference type="GO" id="GO:0103068">
    <property type="term" value="F:leukotriene C4 gamma-glutamyl transferase activity"/>
    <property type="evidence" value="ECO:0007669"/>
    <property type="project" value="UniProtKB-EC"/>
</dbReference>
<protein>
    <recommendedName>
        <fullName evidence="11">Glutathione hydrolase proenzyme</fullName>
        <ecNumber evidence="11">2.3.2.2</ecNumber>
        <ecNumber evidence="11">3.4.19.13</ecNumber>
    </recommendedName>
    <component>
        <recommendedName>
            <fullName evidence="11">Glutathione hydrolase large chain</fullName>
        </recommendedName>
    </component>
    <component>
        <recommendedName>
            <fullName evidence="11">Glutathione hydrolase small chain</fullName>
        </recommendedName>
    </component>
</protein>
<dbReference type="PANTHER" id="PTHR43199:SF1">
    <property type="entry name" value="GLUTATHIONE HYDROLASE PROENZYME"/>
    <property type="match status" value="1"/>
</dbReference>
<evidence type="ECO:0000256" key="3">
    <source>
        <dbReference type="ARBA" id="ARBA00009381"/>
    </source>
</evidence>
<feature type="active site" description="Nucleophile" evidence="9">
    <location>
        <position position="377"/>
    </location>
</feature>
<evidence type="ECO:0000313" key="14">
    <source>
        <dbReference type="Proteomes" id="UP001069090"/>
    </source>
</evidence>
<dbReference type="GO" id="GO:0006750">
    <property type="term" value="P:glutathione biosynthetic process"/>
    <property type="evidence" value="ECO:0007669"/>
    <property type="project" value="UniProtKB-KW"/>
</dbReference>
<organism evidence="13 14">
    <name type="scientific">Dasania phycosphaerae</name>
    <dbReference type="NCBI Taxonomy" id="2950436"/>
    <lineage>
        <taxon>Bacteria</taxon>
        <taxon>Pseudomonadati</taxon>
        <taxon>Pseudomonadota</taxon>
        <taxon>Gammaproteobacteria</taxon>
        <taxon>Cellvibrionales</taxon>
        <taxon>Spongiibacteraceae</taxon>
        <taxon>Dasania</taxon>
    </lineage>
</organism>
<comment type="caution">
    <text evidence="13">The sequence shown here is derived from an EMBL/GenBank/DDBJ whole genome shotgun (WGS) entry which is preliminary data.</text>
</comment>
<dbReference type="EC" id="2.3.2.2" evidence="11"/>
<dbReference type="InterPro" id="IPR000101">
    <property type="entry name" value="GGT_peptidase"/>
</dbReference>
<dbReference type="Gene3D" id="3.60.20.40">
    <property type="match status" value="1"/>
</dbReference>
<feature type="binding site" evidence="10">
    <location>
        <position position="102"/>
    </location>
    <ligand>
        <name>L-glutamate</name>
        <dbReference type="ChEBI" id="CHEBI:29985"/>
    </ligand>
</feature>
<feature type="signal peptide" evidence="12">
    <location>
        <begin position="1"/>
        <end position="25"/>
    </location>
</feature>